<dbReference type="GO" id="GO:0003924">
    <property type="term" value="F:GTPase activity"/>
    <property type="evidence" value="ECO:0007669"/>
    <property type="project" value="InterPro"/>
</dbReference>
<dbReference type="GO" id="GO:0005525">
    <property type="term" value="F:GTP binding"/>
    <property type="evidence" value="ECO:0007669"/>
    <property type="project" value="UniProtKB-KW"/>
</dbReference>
<evidence type="ECO:0000256" key="7">
    <source>
        <dbReference type="NCBIfam" id="TIGR00487"/>
    </source>
</evidence>
<dbReference type="InterPro" id="IPR027417">
    <property type="entry name" value="P-loop_NTPase"/>
</dbReference>
<keyword evidence="4" id="KW-0547">Nucleotide-binding</keyword>
<dbReference type="SUPFAM" id="SSF52156">
    <property type="entry name" value="Initiation factor IF2/eIF5b, domain 3"/>
    <property type="match status" value="1"/>
</dbReference>
<dbReference type="InterPro" id="IPR005225">
    <property type="entry name" value="Small_GTP-bd"/>
</dbReference>
<dbReference type="EMBL" id="PFAZ01000003">
    <property type="protein sequence ID" value="PIR89202.1"/>
    <property type="molecule type" value="Genomic_DNA"/>
</dbReference>
<dbReference type="Proteomes" id="UP000231157">
    <property type="component" value="Unassembled WGS sequence"/>
</dbReference>
<dbReference type="Pfam" id="PF22042">
    <property type="entry name" value="EF-G_D2"/>
    <property type="match status" value="1"/>
</dbReference>
<evidence type="ECO:0000256" key="1">
    <source>
        <dbReference type="ARBA" id="ARBA00007733"/>
    </source>
</evidence>
<keyword evidence="3 8" id="KW-0396">Initiation factor</keyword>
<evidence type="ECO:0000256" key="4">
    <source>
        <dbReference type="ARBA" id="ARBA00022741"/>
    </source>
</evidence>
<dbReference type="CDD" id="cd01887">
    <property type="entry name" value="IF2_eIF5B"/>
    <property type="match status" value="1"/>
</dbReference>
<feature type="domain" description="Tr-type G" evidence="9">
    <location>
        <begin position="10"/>
        <end position="178"/>
    </location>
</feature>
<dbReference type="InterPro" id="IPR015760">
    <property type="entry name" value="TIF_IF2"/>
</dbReference>
<evidence type="ECO:0000256" key="3">
    <source>
        <dbReference type="ARBA" id="ARBA00022540"/>
    </source>
</evidence>
<dbReference type="SUPFAM" id="SSF52540">
    <property type="entry name" value="P-loop containing nucleoside triphosphate hydrolases"/>
    <property type="match status" value="1"/>
</dbReference>
<comment type="function">
    <text evidence="8">One of the essential components for the initiation of protein synthesis. Protects formylmethionyl-tRNA from spontaneous hydrolysis and promotes its binding to the 30S ribosomal subunits. Also involved in the hydrolysis of GTP during the formation of the 70S ribosomal complex.</text>
</comment>
<protein>
    <recommendedName>
        <fullName evidence="2 7">Translation initiation factor IF-2</fullName>
    </recommendedName>
</protein>
<evidence type="ECO:0000256" key="6">
    <source>
        <dbReference type="ARBA" id="ARBA00023134"/>
    </source>
</evidence>
<evidence type="ECO:0000259" key="9">
    <source>
        <dbReference type="PROSITE" id="PS51722"/>
    </source>
</evidence>
<organism evidence="10 11">
    <name type="scientific">Candidatus Harrisonbacteria bacterium CG10_big_fil_rev_8_21_14_0_10_40_38</name>
    <dbReference type="NCBI Taxonomy" id="1974583"/>
    <lineage>
        <taxon>Bacteria</taxon>
        <taxon>Candidatus Harrisoniibacteriota</taxon>
    </lineage>
</organism>
<dbReference type="Gene3D" id="2.40.30.10">
    <property type="entry name" value="Translation factors"/>
    <property type="match status" value="2"/>
</dbReference>
<dbReference type="SUPFAM" id="SSF50447">
    <property type="entry name" value="Translation proteins"/>
    <property type="match status" value="2"/>
</dbReference>
<keyword evidence="5 8" id="KW-0648">Protein biosynthesis</keyword>
<evidence type="ECO:0000256" key="8">
    <source>
        <dbReference type="RuleBase" id="RU000644"/>
    </source>
</evidence>
<dbReference type="Pfam" id="PF11987">
    <property type="entry name" value="IF-2"/>
    <property type="match status" value="1"/>
</dbReference>
<dbReference type="InterPro" id="IPR023115">
    <property type="entry name" value="TIF_IF2_dom3"/>
</dbReference>
<dbReference type="NCBIfam" id="TIGR00231">
    <property type="entry name" value="small_GTP"/>
    <property type="match status" value="1"/>
</dbReference>
<dbReference type="PANTHER" id="PTHR43381">
    <property type="entry name" value="TRANSLATION INITIATION FACTOR IF-2-RELATED"/>
    <property type="match status" value="1"/>
</dbReference>
<comment type="similarity">
    <text evidence="1 8">Belongs to the TRAFAC class translation factor GTPase superfamily. Classic translation factor GTPase family. IF-2 subfamily.</text>
</comment>
<dbReference type="Gene3D" id="3.40.50.300">
    <property type="entry name" value="P-loop containing nucleotide triphosphate hydrolases"/>
    <property type="match status" value="1"/>
</dbReference>
<comment type="caution">
    <text evidence="10">The sequence shown here is derived from an EMBL/GenBank/DDBJ whole genome shotgun (WGS) entry which is preliminary data.</text>
</comment>
<dbReference type="NCBIfam" id="TIGR00487">
    <property type="entry name" value="IF-2"/>
    <property type="match status" value="1"/>
</dbReference>
<evidence type="ECO:0000256" key="2">
    <source>
        <dbReference type="ARBA" id="ARBA00020675"/>
    </source>
</evidence>
<gene>
    <name evidence="10" type="primary">infB</name>
    <name evidence="10" type="ORF">COU07_02320</name>
</gene>
<dbReference type="InterPro" id="IPR053905">
    <property type="entry name" value="EF-G-like_DII"/>
</dbReference>
<dbReference type="PANTHER" id="PTHR43381:SF5">
    <property type="entry name" value="TR-TYPE G DOMAIN-CONTAINING PROTEIN"/>
    <property type="match status" value="1"/>
</dbReference>
<dbReference type="Pfam" id="PF00009">
    <property type="entry name" value="GTP_EFTU"/>
    <property type="match status" value="1"/>
</dbReference>
<dbReference type="FunFam" id="3.40.50.10050:FF:000001">
    <property type="entry name" value="Translation initiation factor IF-2"/>
    <property type="match status" value="1"/>
</dbReference>
<evidence type="ECO:0000313" key="10">
    <source>
        <dbReference type="EMBL" id="PIR89202.1"/>
    </source>
</evidence>
<sequence length="481" mass="51461">MDKKNQGKSQRPPIVVVLGHVDHGKTTLLDYIRKANVAEREAGGITQSMGAYEMEHNKRKLTFIDTPGHEAFSKMRSRGAAAADIAILIVAADDGVKPQTKEAIQIIQDAKIPFVVAINKIDRDSADVNRVKNDLAASNVLLEGYGGNISFQAISAKTGEGVPELLDLILLAAEFEDLSFDAGADPSGFIFEAKRDSRRGVAVSGIITNGTLKVGDEIVAGEDFAKIKSLENFLGERVKEAVPSMPVMIFGFDSLPSVGDRFLKGEKQKAALPSVAQNRTAVMPTLASQTSINLILKADVSGSLEALTELVQNLTLPETATIKIVDASVGDITDGDVKLAVSSSAMIIGFKVSIAKTAENFVKSQRVTVITSSIIYELIEAIEKRLTKTMKESDKSILEILGVFGVRGKNQVIGGKVLVGTLKNESKFDVERNGEIVGSGRIINLQSGKNDALKVEAENECGLLADADVDIVVGDRIVTKE</sequence>
<dbReference type="GO" id="GO:0003743">
    <property type="term" value="F:translation initiation factor activity"/>
    <property type="evidence" value="ECO:0007669"/>
    <property type="project" value="UniProtKB-UniRule"/>
</dbReference>
<dbReference type="AlphaFoldDB" id="A0A2H0URZ7"/>
<proteinExistence type="inferred from homology"/>
<name>A0A2H0URZ7_9BACT</name>
<dbReference type="PROSITE" id="PS51722">
    <property type="entry name" value="G_TR_2"/>
    <property type="match status" value="1"/>
</dbReference>
<dbReference type="InterPro" id="IPR009000">
    <property type="entry name" value="Transl_B-barrel_sf"/>
</dbReference>
<accession>A0A2H0URZ7</accession>
<evidence type="ECO:0000256" key="5">
    <source>
        <dbReference type="ARBA" id="ARBA00022917"/>
    </source>
</evidence>
<dbReference type="InterPro" id="IPR036925">
    <property type="entry name" value="TIF_IF2_dom3_sf"/>
</dbReference>
<dbReference type="InterPro" id="IPR000795">
    <property type="entry name" value="T_Tr_GTP-bd_dom"/>
</dbReference>
<evidence type="ECO:0000313" key="11">
    <source>
        <dbReference type="Proteomes" id="UP000231157"/>
    </source>
</evidence>
<dbReference type="Gene3D" id="3.40.50.10050">
    <property type="entry name" value="Translation initiation factor IF- 2, domain 3"/>
    <property type="match status" value="1"/>
</dbReference>
<reference evidence="11" key="1">
    <citation type="submission" date="2017-09" db="EMBL/GenBank/DDBJ databases">
        <title>Depth-based differentiation of microbial function through sediment-hosted aquifers and enrichment of novel symbionts in the deep terrestrial subsurface.</title>
        <authorList>
            <person name="Probst A.J."/>
            <person name="Ladd B."/>
            <person name="Jarett J.K."/>
            <person name="Geller-Mcgrath D.E."/>
            <person name="Sieber C.M.K."/>
            <person name="Emerson J.B."/>
            <person name="Anantharaman K."/>
            <person name="Thomas B.C."/>
            <person name="Malmstrom R."/>
            <person name="Stieglmeier M."/>
            <person name="Klingl A."/>
            <person name="Woyke T."/>
            <person name="Ryan C.M."/>
            <person name="Banfield J.F."/>
        </authorList>
    </citation>
    <scope>NUCLEOTIDE SEQUENCE [LARGE SCALE GENOMIC DNA]</scope>
</reference>
<dbReference type="InterPro" id="IPR000178">
    <property type="entry name" value="TF_IF2_bacterial-like"/>
</dbReference>
<dbReference type="FunFam" id="3.40.50.300:FF:000019">
    <property type="entry name" value="Translation initiation factor IF-2"/>
    <property type="match status" value="1"/>
</dbReference>
<dbReference type="GO" id="GO:0005737">
    <property type="term" value="C:cytoplasm"/>
    <property type="evidence" value="ECO:0007669"/>
    <property type="project" value="UniProtKB-UniRule"/>
</dbReference>
<keyword evidence="6" id="KW-0342">GTP-binding</keyword>